<dbReference type="Proteomes" id="UP000199480">
    <property type="component" value="Chromosome I"/>
</dbReference>
<evidence type="ECO:0000313" key="6">
    <source>
        <dbReference type="Proteomes" id="UP000199480"/>
    </source>
</evidence>
<dbReference type="InterPro" id="IPR050679">
    <property type="entry name" value="Bact_HTH_transcr_reg"/>
</dbReference>
<dbReference type="SUPFAM" id="SSF64288">
    <property type="entry name" value="Chorismate lyase-like"/>
    <property type="match status" value="1"/>
</dbReference>
<dbReference type="GO" id="GO:0003677">
    <property type="term" value="F:DNA binding"/>
    <property type="evidence" value="ECO:0007669"/>
    <property type="project" value="UniProtKB-KW"/>
</dbReference>
<feature type="domain" description="HTH gntR-type" evidence="4">
    <location>
        <begin position="36"/>
        <end position="104"/>
    </location>
</feature>
<dbReference type="PROSITE" id="PS50949">
    <property type="entry name" value="HTH_GNTR"/>
    <property type="match status" value="1"/>
</dbReference>
<dbReference type="PRINTS" id="PR00035">
    <property type="entry name" value="HTHGNTR"/>
</dbReference>
<keyword evidence="2" id="KW-0238">DNA-binding</keyword>
<dbReference type="CDD" id="cd07377">
    <property type="entry name" value="WHTH_GntR"/>
    <property type="match status" value="1"/>
</dbReference>
<evidence type="ECO:0000256" key="2">
    <source>
        <dbReference type="ARBA" id="ARBA00023125"/>
    </source>
</evidence>
<dbReference type="Gene3D" id="1.10.10.10">
    <property type="entry name" value="Winged helix-like DNA-binding domain superfamily/Winged helix DNA-binding domain"/>
    <property type="match status" value="1"/>
</dbReference>
<evidence type="ECO:0000256" key="1">
    <source>
        <dbReference type="ARBA" id="ARBA00023015"/>
    </source>
</evidence>
<dbReference type="SMART" id="SM00866">
    <property type="entry name" value="UTRA"/>
    <property type="match status" value="1"/>
</dbReference>
<dbReference type="InterPro" id="IPR028978">
    <property type="entry name" value="Chorismate_lyase_/UTRA_dom_sf"/>
</dbReference>
<dbReference type="Pfam" id="PF00392">
    <property type="entry name" value="GntR"/>
    <property type="match status" value="1"/>
</dbReference>
<dbReference type="InterPro" id="IPR036388">
    <property type="entry name" value="WH-like_DNA-bd_sf"/>
</dbReference>
<sequence>MRRLHARHASFGQKRVVLHMGIAILQTRRLDPNSHEQLYYQLYDILFQEITGGSFSVGDLVPSETRLVEEFGISRETARKAMGMLVDDGLVERRRGVGSVVVATRPKTALNWTNSSLRLSDDPSIGVGKVEKRVLDAGVVLADPKASGALNLPLDTPLFRLDRVRCKGETPYYRETILLEANYVPGATERDFSNESLRAYYKNVLHVTWPRATQVMKSVGADEETARVLHVEKGFPLLEITRVSFDERGIPREFGVWRYRSNLYYLEMSLVK</sequence>
<protein>
    <submittedName>
        <fullName evidence="5">GntR family transcriptional regulator</fullName>
    </submittedName>
</protein>
<dbReference type="GO" id="GO:0003700">
    <property type="term" value="F:DNA-binding transcription factor activity"/>
    <property type="evidence" value="ECO:0007669"/>
    <property type="project" value="InterPro"/>
</dbReference>
<dbReference type="InterPro" id="IPR000524">
    <property type="entry name" value="Tscrpt_reg_HTH_GntR"/>
</dbReference>
<dbReference type="PANTHER" id="PTHR44846:SF1">
    <property type="entry name" value="MANNOSYL-D-GLYCERATE TRANSPORT_METABOLISM SYSTEM REPRESSOR MNGR-RELATED"/>
    <property type="match status" value="1"/>
</dbReference>
<dbReference type="InterPro" id="IPR036390">
    <property type="entry name" value="WH_DNA-bd_sf"/>
</dbReference>
<evidence type="ECO:0000256" key="3">
    <source>
        <dbReference type="ARBA" id="ARBA00023163"/>
    </source>
</evidence>
<dbReference type="GO" id="GO:0045892">
    <property type="term" value="P:negative regulation of DNA-templated transcription"/>
    <property type="evidence" value="ECO:0007669"/>
    <property type="project" value="TreeGrafter"/>
</dbReference>
<keyword evidence="1" id="KW-0805">Transcription regulation</keyword>
<organism evidence="5 6">
    <name type="scientific">Parafannyhessea umbonata</name>
    <dbReference type="NCBI Taxonomy" id="604330"/>
    <lineage>
        <taxon>Bacteria</taxon>
        <taxon>Bacillati</taxon>
        <taxon>Actinomycetota</taxon>
        <taxon>Coriobacteriia</taxon>
        <taxon>Coriobacteriales</taxon>
        <taxon>Atopobiaceae</taxon>
        <taxon>Parafannyhessea</taxon>
    </lineage>
</organism>
<dbReference type="AlphaFoldDB" id="A0A1H1N413"/>
<dbReference type="SMART" id="SM00345">
    <property type="entry name" value="HTH_GNTR"/>
    <property type="match status" value="1"/>
</dbReference>
<evidence type="ECO:0000259" key="4">
    <source>
        <dbReference type="PROSITE" id="PS50949"/>
    </source>
</evidence>
<accession>A0A1H1N413</accession>
<evidence type="ECO:0000313" key="5">
    <source>
        <dbReference type="EMBL" id="SDR93628.1"/>
    </source>
</evidence>
<proteinExistence type="predicted"/>
<dbReference type="Gene3D" id="3.40.1410.10">
    <property type="entry name" value="Chorismate lyase-like"/>
    <property type="match status" value="1"/>
</dbReference>
<reference evidence="6" key="1">
    <citation type="submission" date="2016-10" db="EMBL/GenBank/DDBJ databases">
        <authorList>
            <person name="Varghese N."/>
            <person name="Submissions S."/>
        </authorList>
    </citation>
    <scope>NUCLEOTIDE SEQUENCE [LARGE SCALE GENOMIC DNA]</scope>
    <source>
        <strain evidence="6">DSM 22620</strain>
    </source>
</reference>
<name>A0A1H1N413_9ACTN</name>
<gene>
    <name evidence="5" type="ORF">SAMN04489857_1684</name>
</gene>
<dbReference type="InterPro" id="IPR011663">
    <property type="entry name" value="UTRA"/>
</dbReference>
<keyword evidence="3" id="KW-0804">Transcription</keyword>
<dbReference type="EMBL" id="LT629759">
    <property type="protein sequence ID" value="SDR93628.1"/>
    <property type="molecule type" value="Genomic_DNA"/>
</dbReference>
<dbReference type="SUPFAM" id="SSF46785">
    <property type="entry name" value="Winged helix' DNA-binding domain"/>
    <property type="match status" value="1"/>
</dbReference>
<dbReference type="Pfam" id="PF07702">
    <property type="entry name" value="UTRA"/>
    <property type="match status" value="1"/>
</dbReference>
<dbReference type="PANTHER" id="PTHR44846">
    <property type="entry name" value="MANNOSYL-D-GLYCERATE TRANSPORT/METABOLISM SYSTEM REPRESSOR MNGR-RELATED"/>
    <property type="match status" value="1"/>
</dbReference>